<keyword evidence="3" id="KW-1185">Reference proteome</keyword>
<proteinExistence type="predicted"/>
<protein>
    <submittedName>
        <fullName evidence="2">Uncharacterized protein</fullName>
    </submittedName>
</protein>
<dbReference type="EMBL" id="LN555524">
    <property type="protein sequence ID" value="CED95114.1"/>
    <property type="molecule type" value="Genomic_DNA"/>
</dbReference>
<geneLocation type="plasmid" evidence="3">
    <name>Plasmid1</name>
</geneLocation>
<dbReference type="GeneID" id="82206656"/>
<keyword evidence="1" id="KW-0175">Coiled coil</keyword>
<evidence type="ECO:0000313" key="3">
    <source>
        <dbReference type="Proteomes" id="UP000245622"/>
    </source>
</evidence>
<name>A0A1V1I697_9FIRM</name>
<dbReference type="KEGG" id="ril:CRIB_2524"/>
<dbReference type="RefSeq" id="WP_180703736.1">
    <property type="nucleotide sequence ID" value="NZ_LN555524.1"/>
</dbReference>
<organism evidence="2 3">
    <name type="scientific">Romboutsia ilealis</name>
    <dbReference type="NCBI Taxonomy" id="1115758"/>
    <lineage>
        <taxon>Bacteria</taxon>
        <taxon>Bacillati</taxon>
        <taxon>Bacillota</taxon>
        <taxon>Clostridia</taxon>
        <taxon>Peptostreptococcales</taxon>
        <taxon>Peptostreptococcaceae</taxon>
        <taxon>Romboutsia</taxon>
    </lineage>
</organism>
<keyword evidence="2" id="KW-0614">Plasmid</keyword>
<evidence type="ECO:0000313" key="2">
    <source>
        <dbReference type="EMBL" id="CED95114.1"/>
    </source>
</evidence>
<gene>
    <name evidence="2" type="ORF">CRIB_2524</name>
</gene>
<feature type="coiled-coil region" evidence="1">
    <location>
        <begin position="38"/>
        <end position="98"/>
    </location>
</feature>
<dbReference type="Proteomes" id="UP000245622">
    <property type="component" value="Chromosome 1"/>
</dbReference>
<dbReference type="AlphaFoldDB" id="A0A1V1I697"/>
<sequence length="190" mass="22098">MAKLQYEVLNKGIEMEEQLYTQLDSYDDKVVGAVDKQIADLKAELEHLTVTANKITLDTDMDEYMANQQRLKELPNLIVDAERERLKLINNKQSYKEDICKGIYREVGSEYVAEFSSNMEALMKEYDKALSTMIAIDKQMRELEADYKNGLYSVMHTKGVYMTIDRASKMYRLHSDHNLNDKSIDLQYAK</sequence>
<evidence type="ECO:0000256" key="1">
    <source>
        <dbReference type="SAM" id="Coils"/>
    </source>
</evidence>
<reference evidence="2 3" key="1">
    <citation type="submission" date="2014-04" db="EMBL/GenBank/DDBJ databases">
        <authorList>
            <person name="Hornung B.V."/>
        </authorList>
    </citation>
    <scope>NUCLEOTIDE SEQUENCE [LARGE SCALE GENOMIC DNA]</scope>
    <source>
        <strain evidence="2 3">CRIB</strain>
        <plasmid evidence="3">Plasmid1</plasmid>
    </source>
</reference>
<accession>A0A1V1I697</accession>